<dbReference type="HOGENOM" id="CLU_3344739_0_0_6"/>
<evidence type="ECO:0000313" key="1">
    <source>
        <dbReference type="EMBL" id="AHM78332.1"/>
    </source>
</evidence>
<reference evidence="1 2" key="1">
    <citation type="journal article" date="2014" name="Proc. Natl. Acad. Sci. U.S.A.">
        <title>Molecular dissection of the evolution of carbapenem-resistant multilocus sequence type 258 Klebsiella pneumoniae.</title>
        <authorList>
            <person name="Deleo F.R."/>
            <person name="Chen L."/>
            <person name="Porcella S.F."/>
            <person name="Martens C.A."/>
            <person name="Kobayashi S.D."/>
            <person name="Porter A.R."/>
            <person name="Chavda K.D."/>
            <person name="Jacobs M.R."/>
            <person name="Mathema B."/>
            <person name="Olsen R.J."/>
            <person name="Bonomo R.A."/>
            <person name="Musser J.M."/>
            <person name="Kreiswirth B.N."/>
        </authorList>
    </citation>
    <scope>NUCLEOTIDE SEQUENCE [LARGE SCALE GENOMIC DNA]</scope>
    <source>
        <strain evidence="1">30684/NJST258_2</strain>
    </source>
</reference>
<dbReference type="Proteomes" id="UP000019586">
    <property type="component" value="Chromosome"/>
</dbReference>
<dbReference type="EMBL" id="CP006918">
    <property type="protein sequence ID" value="AHM78332.1"/>
    <property type="molecule type" value="Genomic_DNA"/>
</dbReference>
<protein>
    <submittedName>
        <fullName evidence="1">Uncharacterized protein</fullName>
    </submittedName>
</protein>
<dbReference type="AlphaFoldDB" id="W8UWN0"/>
<gene>
    <name evidence="1" type="ORF">KPNJ2_01552</name>
</gene>
<name>W8UWN0_KLEPN</name>
<sequence>MVQIFMMAKRGSQFSQLLFDWFHITPSMIKNPRQAGVEKGLS</sequence>
<evidence type="ECO:0000313" key="2">
    <source>
        <dbReference type="Proteomes" id="UP000019586"/>
    </source>
</evidence>
<proteinExistence type="predicted"/>
<accession>W8UWN0</accession>
<organism evidence="1 2">
    <name type="scientific">Klebsiella pneumoniae 30684/NJST258_2</name>
    <dbReference type="NCBI Taxonomy" id="1420013"/>
    <lineage>
        <taxon>Bacteria</taxon>
        <taxon>Pseudomonadati</taxon>
        <taxon>Pseudomonadota</taxon>
        <taxon>Gammaproteobacteria</taxon>
        <taxon>Enterobacterales</taxon>
        <taxon>Enterobacteriaceae</taxon>
        <taxon>Klebsiella/Raoultella group</taxon>
        <taxon>Klebsiella</taxon>
        <taxon>Klebsiella pneumoniae complex</taxon>
    </lineage>
</organism>
<dbReference type="KEGG" id="kps:KPNJ2_01552"/>